<dbReference type="InterPro" id="IPR058663">
    <property type="entry name" value="PucR-like_N"/>
</dbReference>
<dbReference type="EMBL" id="AP026073">
    <property type="protein sequence ID" value="BDM70870.1"/>
    <property type="molecule type" value="Genomic_DNA"/>
</dbReference>
<reference evidence="4" key="1">
    <citation type="submission" date="2022-06" db="EMBL/GenBank/DDBJ databases">
        <title>Complete genome sequence of Streptomyces nigrescens HEK616.</title>
        <authorList>
            <person name="Asamizu S."/>
            <person name="Onaka H."/>
        </authorList>
    </citation>
    <scope>NUCLEOTIDE SEQUENCE</scope>
    <source>
        <strain evidence="4">HEK616</strain>
    </source>
</reference>
<keyword evidence="5" id="KW-1185">Reference proteome</keyword>
<dbReference type="Pfam" id="PF25906">
    <property type="entry name" value="PucR-like_N"/>
    <property type="match status" value="1"/>
</dbReference>
<dbReference type="PANTHER" id="PTHR33744">
    <property type="entry name" value="CARBOHYDRATE DIACID REGULATOR"/>
    <property type="match status" value="1"/>
</dbReference>
<dbReference type="InterPro" id="IPR042070">
    <property type="entry name" value="PucR_C-HTH_sf"/>
</dbReference>
<gene>
    <name evidence="4" type="ORF">HEK616_43570</name>
</gene>
<feature type="domain" description="PucR C-terminal helix-turn-helix" evidence="2">
    <location>
        <begin position="340"/>
        <end position="398"/>
    </location>
</feature>
<dbReference type="InterPro" id="IPR051448">
    <property type="entry name" value="CdaR-like_regulators"/>
</dbReference>
<sequence>MAPSAETFRREPWHELPVALAALIRPRIDAIVTDMVEAIREEVSAYRRPLDSAVGRDLLESIRRALRQFAELTEHPDSPQDHHIRHFRHLGRIEFLNGRTTDGLQAAFRVGARVGSRRYAELVQEASLPPQIVVPLHEAVLIHINALSNEAVRGFLAAQLRSEDELKRARRTLVERLLEQPGGGGQDQAPLEPLASRARWPLPRTVACVVVRSAGRFTVPGADAELLTVHRGSDAVLIVPEPETGGLVDRVRNAARGRVAAVGPAVAAQEAWLSLQCARLALDHRAERAPGAEPDGGAFLRADEELADLHLLRSAHIGLLLGRRVLGAFAELPRGRAVRLAETLDALLMSWGRTAPEVAQALGIHPQTARKRLRRLDELFGDRLGDPHFRFEAQLALRTHALRRNATSRPAHTAARETASVPRRPSAP</sequence>
<evidence type="ECO:0000259" key="3">
    <source>
        <dbReference type="Pfam" id="PF25906"/>
    </source>
</evidence>
<evidence type="ECO:0000313" key="4">
    <source>
        <dbReference type="EMBL" id="BDM70870.1"/>
    </source>
</evidence>
<feature type="domain" description="PucR-like N-terminal" evidence="3">
    <location>
        <begin position="13"/>
        <end position="178"/>
    </location>
</feature>
<evidence type="ECO:0008006" key="6">
    <source>
        <dbReference type="Google" id="ProtNLM"/>
    </source>
</evidence>
<accession>A0ABM7ZWY7</accession>
<dbReference type="Proteomes" id="UP001059597">
    <property type="component" value="Chromosome"/>
</dbReference>
<organism evidence="4 5">
    <name type="scientific">Streptomyces nigrescens</name>
    <dbReference type="NCBI Taxonomy" id="1920"/>
    <lineage>
        <taxon>Bacteria</taxon>
        <taxon>Bacillati</taxon>
        <taxon>Actinomycetota</taxon>
        <taxon>Actinomycetes</taxon>
        <taxon>Kitasatosporales</taxon>
        <taxon>Streptomycetaceae</taxon>
        <taxon>Streptomyces</taxon>
    </lineage>
</organism>
<evidence type="ECO:0000256" key="1">
    <source>
        <dbReference type="SAM" id="MobiDB-lite"/>
    </source>
</evidence>
<evidence type="ECO:0000313" key="5">
    <source>
        <dbReference type="Proteomes" id="UP001059597"/>
    </source>
</evidence>
<dbReference type="PANTHER" id="PTHR33744:SF1">
    <property type="entry name" value="DNA-BINDING TRANSCRIPTIONAL ACTIVATOR ADER"/>
    <property type="match status" value="1"/>
</dbReference>
<dbReference type="Gene3D" id="1.10.10.2840">
    <property type="entry name" value="PucR C-terminal helix-turn-helix domain"/>
    <property type="match status" value="1"/>
</dbReference>
<dbReference type="InterPro" id="IPR025736">
    <property type="entry name" value="PucR_C-HTH_dom"/>
</dbReference>
<proteinExistence type="predicted"/>
<dbReference type="Pfam" id="PF13556">
    <property type="entry name" value="HTH_30"/>
    <property type="match status" value="1"/>
</dbReference>
<dbReference type="RefSeq" id="WP_261954551.1">
    <property type="nucleotide sequence ID" value="NZ_AP026073.1"/>
</dbReference>
<evidence type="ECO:0000259" key="2">
    <source>
        <dbReference type="Pfam" id="PF13556"/>
    </source>
</evidence>
<protein>
    <recommendedName>
        <fullName evidence="6">PucR C-terminal helix-turn-helix domain-containing protein</fullName>
    </recommendedName>
</protein>
<name>A0ABM7ZWY7_STRNI</name>
<feature type="region of interest" description="Disordered" evidence="1">
    <location>
        <begin position="403"/>
        <end position="428"/>
    </location>
</feature>